<dbReference type="InterPro" id="IPR036237">
    <property type="entry name" value="Xyl_isomerase-like_sf"/>
</dbReference>
<evidence type="ECO:0000259" key="1">
    <source>
        <dbReference type="Pfam" id="PF01261"/>
    </source>
</evidence>
<dbReference type="InterPro" id="IPR013022">
    <property type="entry name" value="Xyl_isomerase-like_TIM-brl"/>
</dbReference>
<gene>
    <name evidence="2" type="ORF">S01H4_19260</name>
</gene>
<dbReference type="AlphaFoldDB" id="X0YHD8"/>
<feature type="domain" description="Xylose isomerase-like TIM barrel" evidence="1">
    <location>
        <begin position="6"/>
        <end position="82"/>
    </location>
</feature>
<sequence>MYKAGDKLDDYEEICGHRIFSVHVANVLDIPMNRISDFDRDYLLEGKLNIVPFLRLLGRKGYDGYLTVELFVEKDWEQDPSKVAKRAYESVVNLIKLV</sequence>
<dbReference type="SUPFAM" id="SSF51658">
    <property type="entry name" value="Xylose isomerase-like"/>
    <property type="match status" value="1"/>
</dbReference>
<protein>
    <recommendedName>
        <fullName evidence="1">Xylose isomerase-like TIM barrel domain-containing protein</fullName>
    </recommendedName>
</protein>
<dbReference type="EMBL" id="BART01008576">
    <property type="protein sequence ID" value="GAG55325.1"/>
    <property type="molecule type" value="Genomic_DNA"/>
</dbReference>
<accession>X0YHD8</accession>
<name>X0YHD8_9ZZZZ</name>
<organism evidence="2">
    <name type="scientific">marine sediment metagenome</name>
    <dbReference type="NCBI Taxonomy" id="412755"/>
    <lineage>
        <taxon>unclassified sequences</taxon>
        <taxon>metagenomes</taxon>
        <taxon>ecological metagenomes</taxon>
    </lineage>
</organism>
<evidence type="ECO:0000313" key="2">
    <source>
        <dbReference type="EMBL" id="GAG55325.1"/>
    </source>
</evidence>
<reference evidence="2" key="1">
    <citation type="journal article" date="2014" name="Front. Microbiol.">
        <title>High frequency of phylogenetically diverse reductive dehalogenase-homologous genes in deep subseafloor sedimentary metagenomes.</title>
        <authorList>
            <person name="Kawai M."/>
            <person name="Futagami T."/>
            <person name="Toyoda A."/>
            <person name="Takaki Y."/>
            <person name="Nishi S."/>
            <person name="Hori S."/>
            <person name="Arai W."/>
            <person name="Tsubouchi T."/>
            <person name="Morono Y."/>
            <person name="Uchiyama I."/>
            <person name="Ito T."/>
            <person name="Fujiyama A."/>
            <person name="Inagaki F."/>
            <person name="Takami H."/>
        </authorList>
    </citation>
    <scope>NUCLEOTIDE SEQUENCE</scope>
    <source>
        <strain evidence="2">Expedition CK06-06</strain>
    </source>
</reference>
<comment type="caution">
    <text evidence="2">The sequence shown here is derived from an EMBL/GenBank/DDBJ whole genome shotgun (WGS) entry which is preliminary data.</text>
</comment>
<proteinExistence type="predicted"/>
<dbReference type="Gene3D" id="3.20.20.150">
    <property type="entry name" value="Divalent-metal-dependent TIM barrel enzymes"/>
    <property type="match status" value="1"/>
</dbReference>
<dbReference type="Pfam" id="PF01261">
    <property type="entry name" value="AP_endonuc_2"/>
    <property type="match status" value="1"/>
</dbReference>